<dbReference type="PANTHER" id="PTHR42076:SF1">
    <property type="entry name" value="CYANOVIRIN-N DOMAIN-CONTAINING PROTEIN"/>
    <property type="match status" value="1"/>
</dbReference>
<evidence type="ECO:0000313" key="3">
    <source>
        <dbReference type="Proteomes" id="UP001302602"/>
    </source>
</evidence>
<dbReference type="AlphaFoldDB" id="A0AAN6U9X3"/>
<dbReference type="EMBL" id="MU853223">
    <property type="protein sequence ID" value="KAK4128849.1"/>
    <property type="molecule type" value="Genomic_DNA"/>
</dbReference>
<comment type="caution">
    <text evidence="2">The sequence shown here is derived from an EMBL/GenBank/DDBJ whole genome shotgun (WGS) entry which is preliminary data.</text>
</comment>
<dbReference type="Gene3D" id="2.30.60.10">
    <property type="entry name" value="Cyanovirin-N"/>
    <property type="match status" value="1"/>
</dbReference>
<proteinExistence type="predicted"/>
<dbReference type="Pfam" id="PF08881">
    <property type="entry name" value="CVNH"/>
    <property type="match status" value="1"/>
</dbReference>
<dbReference type="Proteomes" id="UP001302602">
    <property type="component" value="Unassembled WGS sequence"/>
</dbReference>
<evidence type="ECO:0000313" key="2">
    <source>
        <dbReference type="EMBL" id="KAK4128849.1"/>
    </source>
</evidence>
<dbReference type="RefSeq" id="XP_062652620.1">
    <property type="nucleotide sequence ID" value="XM_062788143.1"/>
</dbReference>
<sequence>MSFHASAQDIRVDDGHILRARLTNLNGEEVDAELDLNDYIGNNDGSFEWGGVNFSESAEDITFSLEGGDSVPVLRAGLRNADGELVYRDINLAERIHNNDGSFYFGESR</sequence>
<keyword evidence="3" id="KW-1185">Reference proteome</keyword>
<protein>
    <submittedName>
        <fullName evidence="2">Cyanovirin-N</fullName>
    </submittedName>
</protein>
<feature type="domain" description="Cyanovirin-N" evidence="1">
    <location>
        <begin position="2"/>
        <end position="105"/>
    </location>
</feature>
<organism evidence="2 3">
    <name type="scientific">Parathielavia appendiculata</name>
    <dbReference type="NCBI Taxonomy" id="2587402"/>
    <lineage>
        <taxon>Eukaryota</taxon>
        <taxon>Fungi</taxon>
        <taxon>Dikarya</taxon>
        <taxon>Ascomycota</taxon>
        <taxon>Pezizomycotina</taxon>
        <taxon>Sordariomycetes</taxon>
        <taxon>Sordariomycetidae</taxon>
        <taxon>Sordariales</taxon>
        <taxon>Chaetomiaceae</taxon>
        <taxon>Parathielavia</taxon>
    </lineage>
</organism>
<dbReference type="GeneID" id="87824913"/>
<dbReference type="SMART" id="SM01111">
    <property type="entry name" value="CVNH"/>
    <property type="match status" value="1"/>
</dbReference>
<name>A0AAN6U9X3_9PEZI</name>
<dbReference type="SUPFAM" id="SSF51322">
    <property type="entry name" value="Cyanovirin-N"/>
    <property type="match status" value="1"/>
</dbReference>
<evidence type="ECO:0000259" key="1">
    <source>
        <dbReference type="SMART" id="SM01111"/>
    </source>
</evidence>
<dbReference type="InterPro" id="IPR011058">
    <property type="entry name" value="Cyanovirin-N"/>
</dbReference>
<dbReference type="InterPro" id="IPR036673">
    <property type="entry name" value="Cyanovirin-N_sf"/>
</dbReference>
<dbReference type="PANTHER" id="PTHR42076">
    <property type="entry name" value="CYANOVIRIN-N HOMOLOG"/>
    <property type="match status" value="1"/>
</dbReference>
<gene>
    <name evidence="2" type="ORF">N657DRAFT_562524</name>
</gene>
<reference evidence="2" key="2">
    <citation type="submission" date="2023-05" db="EMBL/GenBank/DDBJ databases">
        <authorList>
            <consortium name="Lawrence Berkeley National Laboratory"/>
            <person name="Steindorff A."/>
            <person name="Hensen N."/>
            <person name="Bonometti L."/>
            <person name="Westerberg I."/>
            <person name="Brannstrom I.O."/>
            <person name="Guillou S."/>
            <person name="Cros-Aarteil S."/>
            <person name="Calhoun S."/>
            <person name="Haridas S."/>
            <person name="Kuo A."/>
            <person name="Mondo S."/>
            <person name="Pangilinan J."/>
            <person name="Riley R."/>
            <person name="Labutti K."/>
            <person name="Andreopoulos B."/>
            <person name="Lipzen A."/>
            <person name="Chen C."/>
            <person name="Yanf M."/>
            <person name="Daum C."/>
            <person name="Ng V."/>
            <person name="Clum A."/>
            <person name="Ohm R."/>
            <person name="Martin F."/>
            <person name="Silar P."/>
            <person name="Natvig D."/>
            <person name="Lalanne C."/>
            <person name="Gautier V."/>
            <person name="Ament-Velasquez S.L."/>
            <person name="Kruys A."/>
            <person name="Hutchinson M.I."/>
            <person name="Powell A.J."/>
            <person name="Barry K."/>
            <person name="Miller A.N."/>
            <person name="Grigoriev I.V."/>
            <person name="Debuchy R."/>
            <person name="Gladieux P."/>
            <person name="Thoren M.H."/>
            <person name="Johannesson H."/>
        </authorList>
    </citation>
    <scope>NUCLEOTIDE SEQUENCE</scope>
    <source>
        <strain evidence="2">CBS 731.68</strain>
    </source>
</reference>
<accession>A0AAN6U9X3</accession>
<reference evidence="2" key="1">
    <citation type="journal article" date="2023" name="Mol. Phylogenet. Evol.">
        <title>Genome-scale phylogeny and comparative genomics of the fungal order Sordariales.</title>
        <authorList>
            <person name="Hensen N."/>
            <person name="Bonometti L."/>
            <person name="Westerberg I."/>
            <person name="Brannstrom I.O."/>
            <person name="Guillou S."/>
            <person name="Cros-Aarteil S."/>
            <person name="Calhoun S."/>
            <person name="Haridas S."/>
            <person name="Kuo A."/>
            <person name="Mondo S."/>
            <person name="Pangilinan J."/>
            <person name="Riley R."/>
            <person name="LaButti K."/>
            <person name="Andreopoulos B."/>
            <person name="Lipzen A."/>
            <person name="Chen C."/>
            <person name="Yan M."/>
            <person name="Daum C."/>
            <person name="Ng V."/>
            <person name="Clum A."/>
            <person name="Steindorff A."/>
            <person name="Ohm R.A."/>
            <person name="Martin F."/>
            <person name="Silar P."/>
            <person name="Natvig D.O."/>
            <person name="Lalanne C."/>
            <person name="Gautier V."/>
            <person name="Ament-Velasquez S.L."/>
            <person name="Kruys A."/>
            <person name="Hutchinson M.I."/>
            <person name="Powell A.J."/>
            <person name="Barry K."/>
            <person name="Miller A.N."/>
            <person name="Grigoriev I.V."/>
            <person name="Debuchy R."/>
            <person name="Gladieux P."/>
            <person name="Hiltunen Thoren M."/>
            <person name="Johannesson H."/>
        </authorList>
    </citation>
    <scope>NUCLEOTIDE SEQUENCE</scope>
    <source>
        <strain evidence="2">CBS 731.68</strain>
    </source>
</reference>